<protein>
    <submittedName>
        <fullName evidence="5">Dehydrogenase</fullName>
    </submittedName>
</protein>
<reference evidence="5" key="2">
    <citation type="submission" date="2020-09" db="EMBL/GenBank/DDBJ databases">
        <authorList>
            <person name="Sun Q."/>
            <person name="Zhou Y."/>
        </authorList>
    </citation>
    <scope>NUCLEOTIDE SEQUENCE</scope>
    <source>
        <strain evidence="5">CGMCC 1.15388</strain>
    </source>
</reference>
<evidence type="ECO:0000256" key="3">
    <source>
        <dbReference type="RuleBase" id="RU000363"/>
    </source>
</evidence>
<dbReference type="EMBL" id="BMIS01000002">
    <property type="protein sequence ID" value="GGE63363.1"/>
    <property type="molecule type" value="Genomic_DNA"/>
</dbReference>
<dbReference type="PANTHER" id="PTHR45024:SF2">
    <property type="entry name" value="SCP2 DOMAIN-CONTAINING PROTEIN"/>
    <property type="match status" value="1"/>
</dbReference>
<dbReference type="InterPro" id="IPR036291">
    <property type="entry name" value="NAD(P)-bd_dom_sf"/>
</dbReference>
<feature type="compositionally biased region" description="Polar residues" evidence="4">
    <location>
        <begin position="295"/>
        <end position="307"/>
    </location>
</feature>
<dbReference type="Proteomes" id="UP000633136">
    <property type="component" value="Unassembled WGS sequence"/>
</dbReference>
<evidence type="ECO:0000313" key="5">
    <source>
        <dbReference type="EMBL" id="GGE63363.1"/>
    </source>
</evidence>
<dbReference type="GO" id="GO:0016491">
    <property type="term" value="F:oxidoreductase activity"/>
    <property type="evidence" value="ECO:0007669"/>
    <property type="project" value="UniProtKB-KW"/>
</dbReference>
<evidence type="ECO:0000256" key="2">
    <source>
        <dbReference type="ARBA" id="ARBA00023002"/>
    </source>
</evidence>
<keyword evidence="6" id="KW-1185">Reference proteome</keyword>
<name>A0A917EMM0_9MICC</name>
<dbReference type="InterPro" id="IPR051687">
    <property type="entry name" value="Peroxisomal_Beta-Oxidation"/>
</dbReference>
<dbReference type="AlphaFoldDB" id="A0A917EMM0"/>
<dbReference type="PRINTS" id="PR00080">
    <property type="entry name" value="SDRFAMILY"/>
</dbReference>
<sequence>MTEQLSSYTHRVTAGELEGKVAVVTGAGRGLGECYALALAAAGASVLVNDADADAAHRVAEAITSGGGTASAAPGKVGPQSAADELVAQAVETYGRLDVMVTNAGILRDRVSWKMEESDFDAVIETHLKGTWTCVTAALKQMRNQGEGGRLILIGSPAGQFGSFGQSNYAPAKAGIVALARTLSMELARDKIMVNTVVPTAMTAMTATIPVYQEWSAAFEQGLELPAAARQDHALGEPGDVTPLIVWLASAASEGVTGQAIGLGGDRLTLYSHPAELRTADHPGGWTTSALDQAWTEQLSADAQTSGGPARPDPREHPAGAQTEPAAGG</sequence>
<keyword evidence="2" id="KW-0560">Oxidoreductase</keyword>
<proteinExistence type="inferred from homology"/>
<dbReference type="Pfam" id="PF00106">
    <property type="entry name" value="adh_short"/>
    <property type="match status" value="1"/>
</dbReference>
<dbReference type="FunFam" id="3.40.50.720:FF:000084">
    <property type="entry name" value="Short-chain dehydrogenase reductase"/>
    <property type="match status" value="1"/>
</dbReference>
<gene>
    <name evidence="5" type="ORF">GCM10011401_08060</name>
</gene>
<reference evidence="5" key="1">
    <citation type="journal article" date="2014" name="Int. J. Syst. Evol. Microbiol.">
        <title>Complete genome sequence of Corynebacterium casei LMG S-19264T (=DSM 44701T), isolated from a smear-ripened cheese.</title>
        <authorList>
            <consortium name="US DOE Joint Genome Institute (JGI-PGF)"/>
            <person name="Walter F."/>
            <person name="Albersmeier A."/>
            <person name="Kalinowski J."/>
            <person name="Ruckert C."/>
        </authorList>
    </citation>
    <scope>NUCLEOTIDE SEQUENCE</scope>
    <source>
        <strain evidence="5">CGMCC 1.15388</strain>
    </source>
</reference>
<comment type="similarity">
    <text evidence="1 3">Belongs to the short-chain dehydrogenases/reductases (SDR) family.</text>
</comment>
<organism evidence="5 6">
    <name type="scientific">Nesterenkonia cremea</name>
    <dbReference type="NCBI Taxonomy" id="1882340"/>
    <lineage>
        <taxon>Bacteria</taxon>
        <taxon>Bacillati</taxon>
        <taxon>Actinomycetota</taxon>
        <taxon>Actinomycetes</taxon>
        <taxon>Micrococcales</taxon>
        <taxon>Micrococcaceae</taxon>
        <taxon>Nesterenkonia</taxon>
    </lineage>
</organism>
<dbReference type="PANTHER" id="PTHR45024">
    <property type="entry name" value="DEHYDROGENASES, SHORT CHAIN"/>
    <property type="match status" value="1"/>
</dbReference>
<accession>A0A917EMM0</accession>
<evidence type="ECO:0000256" key="1">
    <source>
        <dbReference type="ARBA" id="ARBA00006484"/>
    </source>
</evidence>
<evidence type="ECO:0000256" key="4">
    <source>
        <dbReference type="SAM" id="MobiDB-lite"/>
    </source>
</evidence>
<dbReference type="Gene3D" id="3.40.50.720">
    <property type="entry name" value="NAD(P)-binding Rossmann-like Domain"/>
    <property type="match status" value="1"/>
</dbReference>
<dbReference type="RefSeq" id="WP_229658767.1">
    <property type="nucleotide sequence ID" value="NZ_BMIS01000002.1"/>
</dbReference>
<evidence type="ECO:0000313" key="6">
    <source>
        <dbReference type="Proteomes" id="UP000633136"/>
    </source>
</evidence>
<dbReference type="PRINTS" id="PR00081">
    <property type="entry name" value="GDHRDH"/>
</dbReference>
<dbReference type="InterPro" id="IPR002347">
    <property type="entry name" value="SDR_fam"/>
</dbReference>
<dbReference type="SUPFAM" id="SSF51735">
    <property type="entry name" value="NAD(P)-binding Rossmann-fold domains"/>
    <property type="match status" value="1"/>
</dbReference>
<comment type="caution">
    <text evidence="5">The sequence shown here is derived from an EMBL/GenBank/DDBJ whole genome shotgun (WGS) entry which is preliminary data.</text>
</comment>
<feature type="region of interest" description="Disordered" evidence="4">
    <location>
        <begin position="295"/>
        <end position="329"/>
    </location>
</feature>